<dbReference type="GO" id="GO:0016491">
    <property type="term" value="F:oxidoreductase activity"/>
    <property type="evidence" value="ECO:0007669"/>
    <property type="project" value="UniProtKB-KW"/>
</dbReference>
<dbReference type="Gene3D" id="3.30.9.10">
    <property type="entry name" value="D-Amino Acid Oxidase, subunit A, domain 2"/>
    <property type="match status" value="1"/>
</dbReference>
<dbReference type="EMBL" id="LKCW01000072">
    <property type="protein sequence ID" value="KPM41044.1"/>
    <property type="molecule type" value="Genomic_DNA"/>
</dbReference>
<dbReference type="Gene3D" id="3.50.50.60">
    <property type="entry name" value="FAD/NAD(P)-binding domain"/>
    <property type="match status" value="1"/>
</dbReference>
<evidence type="ECO:0000313" key="5">
    <source>
        <dbReference type="EMBL" id="KPM41044.1"/>
    </source>
</evidence>
<dbReference type="AlphaFoldDB" id="A0A0N8H782"/>
<dbReference type="PANTHER" id="PTHR46865:SF2">
    <property type="entry name" value="MONOOXYGENASE"/>
    <property type="match status" value="1"/>
</dbReference>
<keyword evidence="1" id="KW-0285">Flavoprotein</keyword>
<evidence type="ECO:0000256" key="2">
    <source>
        <dbReference type="ARBA" id="ARBA00022827"/>
    </source>
</evidence>
<dbReference type="PRINTS" id="PR00420">
    <property type="entry name" value="RNGMNOXGNASE"/>
</dbReference>
<evidence type="ECO:0000259" key="4">
    <source>
        <dbReference type="Pfam" id="PF01494"/>
    </source>
</evidence>
<dbReference type="Proteomes" id="UP000050424">
    <property type="component" value="Unassembled WGS sequence"/>
</dbReference>
<dbReference type="PANTHER" id="PTHR46865">
    <property type="entry name" value="OXIDOREDUCTASE-RELATED"/>
    <property type="match status" value="1"/>
</dbReference>
<gene>
    <name evidence="5" type="ORF">AK830_g5527</name>
</gene>
<accession>A0A0N8H782</accession>
<protein>
    <recommendedName>
        <fullName evidence="4">FAD-binding domain-containing protein</fullName>
    </recommendedName>
</protein>
<dbReference type="InterPro" id="IPR051704">
    <property type="entry name" value="FAD_aromatic-hydroxylase"/>
</dbReference>
<sequence length="433" mass="47029">MLSPELYKPSLKIMTQLKVLIVGASIAGPTAAYWFAKAGAKVTVIERFPALRTNGQNVDIRTAGVTVMRKMAGMEAAVRAKTTHMDGINFVRENGRPFATIRATGNPDQQSLVSEYEIYRGDLAQILVDMTKDNENIAYVFGEQVASIQQNTQDEGAVTVEFANALPTSEYDLVVACDGATSRTRAIGLGCGVRDHMKPMNCWAAFFSMQKDLVDGSTMGHAYSAPGGRFFGLGLDPSGVTRVALMGINPRNDPGSSLRFREAVKGGDDSLKQFVAQHYKGAGWKTNDVLEGMMQADDFYSSEFVQIRVPTLSKGRFVLVGDAGYAGSFGTGTTLAMAGAYVLAGEVGRHKGNLAAALGAYEVQMRPMIDDLQKTPPFFPAVMAPQTAWGIWLRNTILGVIAWTRVLEFAQRFFAGSFASTNKYKLPDYEWVA</sequence>
<feature type="domain" description="FAD-binding" evidence="4">
    <location>
        <begin position="17"/>
        <end position="340"/>
    </location>
</feature>
<proteinExistence type="predicted"/>
<name>A0A0N8H782_9HYPO</name>
<keyword evidence="6" id="KW-1185">Reference proteome</keyword>
<evidence type="ECO:0000256" key="1">
    <source>
        <dbReference type="ARBA" id="ARBA00022630"/>
    </source>
</evidence>
<evidence type="ECO:0000313" key="6">
    <source>
        <dbReference type="Proteomes" id="UP000050424"/>
    </source>
</evidence>
<dbReference type="OrthoDB" id="655030at2759"/>
<keyword evidence="3" id="KW-0560">Oxidoreductase</keyword>
<comment type="caution">
    <text evidence="5">The sequence shown here is derived from an EMBL/GenBank/DDBJ whole genome shotgun (WGS) entry which is preliminary data.</text>
</comment>
<dbReference type="GO" id="GO:0071949">
    <property type="term" value="F:FAD binding"/>
    <property type="evidence" value="ECO:0007669"/>
    <property type="project" value="InterPro"/>
</dbReference>
<evidence type="ECO:0000256" key="3">
    <source>
        <dbReference type="ARBA" id="ARBA00023002"/>
    </source>
</evidence>
<organism evidence="5 6">
    <name type="scientific">Neonectria ditissima</name>
    <dbReference type="NCBI Taxonomy" id="78410"/>
    <lineage>
        <taxon>Eukaryota</taxon>
        <taxon>Fungi</taxon>
        <taxon>Dikarya</taxon>
        <taxon>Ascomycota</taxon>
        <taxon>Pezizomycotina</taxon>
        <taxon>Sordariomycetes</taxon>
        <taxon>Hypocreomycetidae</taxon>
        <taxon>Hypocreales</taxon>
        <taxon>Nectriaceae</taxon>
        <taxon>Neonectria</taxon>
    </lineage>
</organism>
<dbReference type="SUPFAM" id="SSF51905">
    <property type="entry name" value="FAD/NAD(P)-binding domain"/>
    <property type="match status" value="1"/>
</dbReference>
<dbReference type="Pfam" id="PF01494">
    <property type="entry name" value="FAD_binding_3"/>
    <property type="match status" value="1"/>
</dbReference>
<dbReference type="InterPro" id="IPR002938">
    <property type="entry name" value="FAD-bd"/>
</dbReference>
<reference evidence="5 6" key="1">
    <citation type="submission" date="2015-09" db="EMBL/GenBank/DDBJ databases">
        <title>Draft genome of a European isolate of the apple canker pathogen Neonectria ditissima.</title>
        <authorList>
            <person name="Gomez-Cortecero A."/>
            <person name="Harrison R.J."/>
            <person name="Armitage A.D."/>
        </authorList>
    </citation>
    <scope>NUCLEOTIDE SEQUENCE [LARGE SCALE GENOMIC DNA]</scope>
    <source>
        <strain evidence="5 6">R09/05</strain>
    </source>
</reference>
<keyword evidence="2" id="KW-0274">FAD</keyword>
<dbReference type="STRING" id="78410.A0A0N8H782"/>
<dbReference type="InterPro" id="IPR036188">
    <property type="entry name" value="FAD/NAD-bd_sf"/>
</dbReference>